<name>A0AA40KHT2_9HYME</name>
<protein>
    <submittedName>
        <fullName evidence="2">Uncharacterized protein</fullName>
    </submittedName>
</protein>
<dbReference type="AlphaFoldDB" id="A0AA40KHT2"/>
<gene>
    <name evidence="2" type="ORF">K0M31_010983</name>
</gene>
<sequence length="107" mass="12380">MSRNRRYNKKLTKIININEDCSEGSSEEDQYELGESEDSSEYSESTETGEMEGSSDSEEENFVNMRPDGTQWVKLQAGKSAACSYDIQGYRRAYWLRKKKYYVGLCN</sequence>
<proteinExistence type="predicted"/>
<dbReference type="EMBL" id="JAHYIQ010000029">
    <property type="protein sequence ID" value="KAK1120777.1"/>
    <property type="molecule type" value="Genomic_DNA"/>
</dbReference>
<evidence type="ECO:0000313" key="3">
    <source>
        <dbReference type="Proteomes" id="UP001177670"/>
    </source>
</evidence>
<feature type="compositionally biased region" description="Acidic residues" evidence="1">
    <location>
        <begin position="20"/>
        <end position="41"/>
    </location>
</feature>
<dbReference type="Proteomes" id="UP001177670">
    <property type="component" value="Unassembled WGS sequence"/>
</dbReference>
<evidence type="ECO:0000313" key="2">
    <source>
        <dbReference type="EMBL" id="KAK1120777.1"/>
    </source>
</evidence>
<comment type="caution">
    <text evidence="2">The sequence shown here is derived from an EMBL/GenBank/DDBJ whole genome shotgun (WGS) entry which is preliminary data.</text>
</comment>
<organism evidence="2 3">
    <name type="scientific">Melipona bicolor</name>
    <dbReference type="NCBI Taxonomy" id="60889"/>
    <lineage>
        <taxon>Eukaryota</taxon>
        <taxon>Metazoa</taxon>
        <taxon>Ecdysozoa</taxon>
        <taxon>Arthropoda</taxon>
        <taxon>Hexapoda</taxon>
        <taxon>Insecta</taxon>
        <taxon>Pterygota</taxon>
        <taxon>Neoptera</taxon>
        <taxon>Endopterygota</taxon>
        <taxon>Hymenoptera</taxon>
        <taxon>Apocrita</taxon>
        <taxon>Aculeata</taxon>
        <taxon>Apoidea</taxon>
        <taxon>Anthophila</taxon>
        <taxon>Apidae</taxon>
        <taxon>Melipona</taxon>
    </lineage>
</organism>
<reference evidence="2" key="1">
    <citation type="submission" date="2021-10" db="EMBL/GenBank/DDBJ databases">
        <title>Melipona bicolor Genome sequencing and assembly.</title>
        <authorList>
            <person name="Araujo N.S."/>
            <person name="Arias M.C."/>
        </authorList>
    </citation>
    <scope>NUCLEOTIDE SEQUENCE</scope>
    <source>
        <strain evidence="2">USP_2M_L1-L4_2017</strain>
        <tissue evidence="2">Whole body</tissue>
    </source>
</reference>
<evidence type="ECO:0000256" key="1">
    <source>
        <dbReference type="SAM" id="MobiDB-lite"/>
    </source>
</evidence>
<keyword evidence="3" id="KW-1185">Reference proteome</keyword>
<feature type="compositionally biased region" description="Acidic residues" evidence="1">
    <location>
        <begin position="47"/>
        <end position="61"/>
    </location>
</feature>
<feature type="region of interest" description="Disordered" evidence="1">
    <location>
        <begin position="18"/>
        <end position="62"/>
    </location>
</feature>
<accession>A0AA40KHT2</accession>